<evidence type="ECO:0000313" key="2">
    <source>
        <dbReference type="EMBL" id="CAD7675512.1"/>
    </source>
</evidence>
<keyword evidence="3" id="KW-1185">Reference proteome</keyword>
<dbReference type="EMBL" id="CAJHUB010000675">
    <property type="protein sequence ID" value="CAD7675512.1"/>
    <property type="molecule type" value="Genomic_DNA"/>
</dbReference>
<dbReference type="Proteomes" id="UP000645828">
    <property type="component" value="Unassembled WGS sequence"/>
</dbReference>
<feature type="region of interest" description="Disordered" evidence="1">
    <location>
        <begin position="1"/>
        <end position="39"/>
    </location>
</feature>
<reference evidence="2" key="1">
    <citation type="submission" date="2020-12" db="EMBL/GenBank/DDBJ databases">
        <authorList>
            <consortium name="Molecular Ecology Group"/>
        </authorList>
    </citation>
    <scope>NUCLEOTIDE SEQUENCE</scope>
    <source>
        <strain evidence="2">TBG_1078</strain>
    </source>
</reference>
<accession>A0A811YM48</accession>
<feature type="compositionally biased region" description="Basic and acidic residues" evidence="1">
    <location>
        <begin position="12"/>
        <end position="38"/>
    </location>
</feature>
<evidence type="ECO:0000256" key="1">
    <source>
        <dbReference type="SAM" id="MobiDB-lite"/>
    </source>
</evidence>
<proteinExistence type="predicted"/>
<sequence>MSYHQSSMIRNLEAHKKLKGRLEEEQKSNGKGDRRKTECSVAKGVPVSHFQGKFSTHWFPRTNAEHSMVCDIQRR</sequence>
<name>A0A811YM48_NYCPR</name>
<organism evidence="2 3">
    <name type="scientific">Nyctereutes procyonoides</name>
    <name type="common">Raccoon dog</name>
    <name type="synonym">Canis procyonoides</name>
    <dbReference type="NCBI Taxonomy" id="34880"/>
    <lineage>
        <taxon>Eukaryota</taxon>
        <taxon>Metazoa</taxon>
        <taxon>Chordata</taxon>
        <taxon>Craniata</taxon>
        <taxon>Vertebrata</taxon>
        <taxon>Euteleostomi</taxon>
        <taxon>Mammalia</taxon>
        <taxon>Eutheria</taxon>
        <taxon>Laurasiatheria</taxon>
        <taxon>Carnivora</taxon>
        <taxon>Caniformia</taxon>
        <taxon>Canidae</taxon>
        <taxon>Nyctereutes</taxon>
    </lineage>
</organism>
<dbReference type="AlphaFoldDB" id="A0A811YM48"/>
<comment type="caution">
    <text evidence="2">The sequence shown here is derived from an EMBL/GenBank/DDBJ whole genome shotgun (WGS) entry which is preliminary data.</text>
</comment>
<gene>
    <name evidence="2" type="ORF">NYPRO_LOCUS8307</name>
</gene>
<protein>
    <submittedName>
        <fullName evidence="2">(raccoon dog) hypothetical protein</fullName>
    </submittedName>
</protein>
<evidence type="ECO:0000313" key="3">
    <source>
        <dbReference type="Proteomes" id="UP000645828"/>
    </source>
</evidence>